<accession>A0A4Q2UXN8</accession>
<dbReference type="AlphaFoldDB" id="A0A4Q2UXN8"/>
<evidence type="ECO:0000313" key="2">
    <source>
        <dbReference type="Proteomes" id="UP000290540"/>
    </source>
</evidence>
<sequence>MVGECWVGCADGSEYGLAQQPSKSCGWGELPIGVFDLKMTGMPPATLVSA</sequence>
<name>A0A4Q2UXN8_FUSOX</name>
<gene>
    <name evidence="1" type="ORF">BFJ63_vAg18331</name>
</gene>
<comment type="caution">
    <text evidence="1">The sequence shown here is derived from an EMBL/GenBank/DDBJ whole genome shotgun (WGS) entry which is preliminary data.</text>
</comment>
<reference evidence="1 2" key="1">
    <citation type="submission" date="2016-12" db="EMBL/GenBank/DDBJ databases">
        <title>Draft genome sequence of Fusarium oxysporum causing rot on Narcissus.</title>
        <authorList>
            <person name="Armitage A.D."/>
            <person name="Taylor A."/>
            <person name="Clarkson J.P."/>
            <person name="Harrison R.J."/>
            <person name="Jackson A.C."/>
        </authorList>
    </citation>
    <scope>NUCLEOTIDE SEQUENCE [LARGE SCALE GENOMIC DNA]</scope>
    <source>
        <strain evidence="1 2">N139</strain>
    </source>
</reference>
<dbReference type="EMBL" id="MQTW01000923">
    <property type="protein sequence ID" value="RYC78794.1"/>
    <property type="molecule type" value="Genomic_DNA"/>
</dbReference>
<proteinExistence type="predicted"/>
<evidence type="ECO:0000313" key="1">
    <source>
        <dbReference type="EMBL" id="RYC78794.1"/>
    </source>
</evidence>
<organism evidence="1 2">
    <name type="scientific">Fusarium oxysporum f. sp. narcissi</name>
    <dbReference type="NCBI Taxonomy" id="451672"/>
    <lineage>
        <taxon>Eukaryota</taxon>
        <taxon>Fungi</taxon>
        <taxon>Dikarya</taxon>
        <taxon>Ascomycota</taxon>
        <taxon>Pezizomycotina</taxon>
        <taxon>Sordariomycetes</taxon>
        <taxon>Hypocreomycetidae</taxon>
        <taxon>Hypocreales</taxon>
        <taxon>Nectriaceae</taxon>
        <taxon>Fusarium</taxon>
        <taxon>Fusarium oxysporum species complex</taxon>
    </lineage>
</organism>
<dbReference type="Proteomes" id="UP000290540">
    <property type="component" value="Unassembled WGS sequence"/>
</dbReference>
<protein>
    <submittedName>
        <fullName evidence="1">Uncharacterized protein</fullName>
    </submittedName>
</protein>